<sequence length="411" mass="49090">MKNQDFKLILFFLFLFIFLRSVNFKEHLNFSFDQAWSSTRVLEIWKNKEITLVGPGSSLIANGKQILQGSINYYFQLIFLLIGRFDPILSSYFLMFLNGLMLIPLYFGVKLLSERKTAIFILLIYTLLPYFIDFTRFFFGPVYQLSLLPLLVLLMGFYKKLKKNIFLFFVFVMAGILLQFHYQIIVLIFILSIYYLWKTQNKIPKIFLMSIGLILGYFPMIVFEVKNQFYNFKVLAEYIKFSKKPSDFFFIPHRYLSISLILLIISSPIYKKFLKAKTLIILGLALFSLDLFLYLPKPKNAFGMSPNWNYLMEKKAYQIIKKEDLKNFNVVNLTYDNLSVVIKYHLKLDNYPLNYDDYYHNEYLFVINKDENIFNNPAYEVNTFKPNIKLKQWKLNDTYNLYLFKRLKKDL</sequence>
<feature type="transmembrane region" description="Helical" evidence="1">
    <location>
        <begin position="203"/>
        <end position="223"/>
    </location>
</feature>
<reference evidence="2 3" key="1">
    <citation type="journal article" date="2016" name="Nat. Commun.">
        <title>Thousands of microbial genomes shed light on interconnected biogeochemical processes in an aquifer system.</title>
        <authorList>
            <person name="Anantharaman K."/>
            <person name="Brown C.T."/>
            <person name="Hug L.A."/>
            <person name="Sharon I."/>
            <person name="Castelle C.J."/>
            <person name="Probst A.J."/>
            <person name="Thomas B.C."/>
            <person name="Singh A."/>
            <person name="Wilkins M.J."/>
            <person name="Karaoz U."/>
            <person name="Brodie E.L."/>
            <person name="Williams K.H."/>
            <person name="Hubbard S.S."/>
            <person name="Banfield J.F."/>
        </authorList>
    </citation>
    <scope>NUCLEOTIDE SEQUENCE [LARGE SCALE GENOMIC DNA]</scope>
</reference>
<comment type="caution">
    <text evidence="2">The sequence shown here is derived from an EMBL/GenBank/DDBJ whole genome shotgun (WGS) entry which is preliminary data.</text>
</comment>
<feature type="transmembrane region" description="Helical" evidence="1">
    <location>
        <begin position="248"/>
        <end position="270"/>
    </location>
</feature>
<evidence type="ECO:0000313" key="2">
    <source>
        <dbReference type="EMBL" id="OGK44917.1"/>
    </source>
</evidence>
<keyword evidence="1" id="KW-0812">Transmembrane</keyword>
<name>A0A1F7INK4_9BACT</name>
<feature type="transmembrane region" description="Helical" evidence="1">
    <location>
        <begin position="116"/>
        <end position="132"/>
    </location>
</feature>
<proteinExistence type="predicted"/>
<dbReference type="AlphaFoldDB" id="A0A1F7INK4"/>
<feature type="transmembrane region" description="Helical" evidence="1">
    <location>
        <begin position="276"/>
        <end position="295"/>
    </location>
</feature>
<keyword evidence="1" id="KW-0472">Membrane</keyword>
<evidence type="ECO:0000313" key="3">
    <source>
        <dbReference type="Proteomes" id="UP000178040"/>
    </source>
</evidence>
<organism evidence="2 3">
    <name type="scientific">Candidatus Roizmanbacteria bacterium RIFCSPLOWO2_01_FULL_37_16</name>
    <dbReference type="NCBI Taxonomy" id="1802058"/>
    <lineage>
        <taxon>Bacteria</taxon>
        <taxon>Candidatus Roizmaniibacteriota</taxon>
    </lineage>
</organism>
<feature type="transmembrane region" description="Helical" evidence="1">
    <location>
        <begin position="165"/>
        <end position="197"/>
    </location>
</feature>
<accession>A0A1F7INK4</accession>
<dbReference type="EMBL" id="MGAI01000019">
    <property type="protein sequence ID" value="OGK44917.1"/>
    <property type="molecule type" value="Genomic_DNA"/>
</dbReference>
<feature type="transmembrane region" description="Helical" evidence="1">
    <location>
        <begin position="89"/>
        <end position="109"/>
    </location>
</feature>
<protein>
    <recommendedName>
        <fullName evidence="4">Glycosyltransferase RgtA/B/C/D-like domain-containing protein</fullName>
    </recommendedName>
</protein>
<evidence type="ECO:0008006" key="4">
    <source>
        <dbReference type="Google" id="ProtNLM"/>
    </source>
</evidence>
<gene>
    <name evidence="2" type="ORF">A3B40_00100</name>
</gene>
<keyword evidence="1" id="KW-1133">Transmembrane helix</keyword>
<dbReference type="Proteomes" id="UP000178040">
    <property type="component" value="Unassembled WGS sequence"/>
</dbReference>
<evidence type="ECO:0000256" key="1">
    <source>
        <dbReference type="SAM" id="Phobius"/>
    </source>
</evidence>